<reference evidence="1 2" key="1">
    <citation type="journal article" date="2017" name="G3 (Bethesda)">
        <title>The Physical Genome Mapping of Anopheles albimanus Corrected Scaffold Misassemblies and Identified Interarm Rearrangements in Genus Anopheles.</title>
        <authorList>
            <person name="Artemov G.N."/>
            <person name="Peery A.N."/>
            <person name="Jiang X."/>
            <person name="Tu Z."/>
            <person name="Stegniy V.N."/>
            <person name="Sharakhova M.V."/>
            <person name="Sharakhov I.V."/>
        </authorList>
    </citation>
    <scope>NUCLEOTIDE SEQUENCE [LARGE SCALE GENOMIC DNA]</scope>
    <source>
        <strain evidence="1 2">ALBI9_A</strain>
    </source>
</reference>
<dbReference type="EnsemblMetazoa" id="AALB009300-RA">
    <property type="protein sequence ID" value="AALB009300-PA"/>
    <property type="gene ID" value="AALB009300"/>
</dbReference>
<keyword evidence="2" id="KW-1185">Reference proteome</keyword>
<reference evidence="1" key="2">
    <citation type="submission" date="2022-08" db="UniProtKB">
        <authorList>
            <consortium name="EnsemblMetazoa"/>
        </authorList>
    </citation>
    <scope>IDENTIFICATION</scope>
    <source>
        <strain evidence="1">STECLA/ALBI9_A</strain>
    </source>
</reference>
<protein>
    <submittedName>
        <fullName evidence="1">Uncharacterized protein</fullName>
    </submittedName>
</protein>
<name>A0A182FRX4_ANOAL</name>
<dbReference type="Proteomes" id="UP000069272">
    <property type="component" value="Chromosome 2R"/>
</dbReference>
<sequence>MIAPGKASSSISTLQMLTGTSAAGMKLELYRDNKLLNTVVDSDEHHPTRWQITPCVMECAFM</sequence>
<accession>A0A182FRX4</accession>
<proteinExistence type="predicted"/>
<dbReference type="VEuPathDB" id="VectorBase:AALB009300"/>
<evidence type="ECO:0000313" key="2">
    <source>
        <dbReference type="Proteomes" id="UP000069272"/>
    </source>
</evidence>
<organism evidence="1 2">
    <name type="scientific">Anopheles albimanus</name>
    <name type="common">New world malaria mosquito</name>
    <dbReference type="NCBI Taxonomy" id="7167"/>
    <lineage>
        <taxon>Eukaryota</taxon>
        <taxon>Metazoa</taxon>
        <taxon>Ecdysozoa</taxon>
        <taxon>Arthropoda</taxon>
        <taxon>Hexapoda</taxon>
        <taxon>Insecta</taxon>
        <taxon>Pterygota</taxon>
        <taxon>Neoptera</taxon>
        <taxon>Endopterygota</taxon>
        <taxon>Diptera</taxon>
        <taxon>Nematocera</taxon>
        <taxon>Culicoidea</taxon>
        <taxon>Culicidae</taxon>
        <taxon>Anophelinae</taxon>
        <taxon>Anopheles</taxon>
    </lineage>
</organism>
<dbReference type="AlphaFoldDB" id="A0A182FRX4"/>
<evidence type="ECO:0000313" key="1">
    <source>
        <dbReference type="EnsemblMetazoa" id="AALB009300-PA"/>
    </source>
</evidence>